<name>A0A8J7UL18_9HYPH</name>
<organism evidence="1 2">
    <name type="scientific">Tianweitania sediminis</name>
    <dbReference type="NCBI Taxonomy" id="1502156"/>
    <lineage>
        <taxon>Bacteria</taxon>
        <taxon>Pseudomonadati</taxon>
        <taxon>Pseudomonadota</taxon>
        <taxon>Alphaproteobacteria</taxon>
        <taxon>Hyphomicrobiales</taxon>
        <taxon>Phyllobacteriaceae</taxon>
        <taxon>Tianweitania</taxon>
    </lineage>
</organism>
<dbReference type="RefSeq" id="WP_209336488.1">
    <property type="nucleotide sequence ID" value="NZ_JAGIYY010000007.1"/>
</dbReference>
<dbReference type="EMBL" id="JAGIYY010000007">
    <property type="protein sequence ID" value="MBP0440460.1"/>
    <property type="molecule type" value="Genomic_DNA"/>
</dbReference>
<evidence type="ECO:0000313" key="2">
    <source>
        <dbReference type="Proteomes" id="UP000666240"/>
    </source>
</evidence>
<sequence>MIDQIDDPRFGKAVRIVDDGAGIADPRSLFSLGHSGWSKTLTQSEDAAGMGFFALANRGAVLVAQQKGTAESWRIEATPDAFHGKQPIDVAPGPAGHAGVTIVFPETDHDHLAGAVPGAAKFFPLPVIFNGQEMQRVDFLAEAEHVEEWRGVRIGVFQRDSLYKDIANANFHGVTLRMPLPTLSQHWHRNYWAGIDVVDCAHLKLVLPARKEVVRNDMFEALVEEIQRVYFRLVSAHDAHSLSFEDYRRGRALGIDLKEAEPQLAPFAPSCADSDRFGLHAPLPVSPDALLYAGEGPLEEQNVARAFARTQESLPMFEPHDAFAGYGWYDGLRRITLRSYRMHTASNYQKIEPFDVFEGQGRPDILEVDVNVSDGKSACGWLLPTDLIVAGPDYGALDEVDIRVTHQSEITPHELETFLTDALFCPSDDVDAGSYEQQQQWFGDEAEDVCIRLLQSESDADLNAIIRTVRRELVWRMPKKGSFLIHIEDGEVSIGGLPPASNTDAATPA</sequence>
<evidence type="ECO:0000313" key="1">
    <source>
        <dbReference type="EMBL" id="MBP0440460.1"/>
    </source>
</evidence>
<dbReference type="AlphaFoldDB" id="A0A8J7UL18"/>
<accession>A0A8J7UL18</accession>
<comment type="caution">
    <text evidence="1">The sequence shown here is derived from an EMBL/GenBank/DDBJ whole genome shotgun (WGS) entry which is preliminary data.</text>
</comment>
<evidence type="ECO:0008006" key="3">
    <source>
        <dbReference type="Google" id="ProtNLM"/>
    </source>
</evidence>
<dbReference type="Proteomes" id="UP000666240">
    <property type="component" value="Unassembled WGS sequence"/>
</dbReference>
<protein>
    <recommendedName>
        <fullName evidence="3">ATP-binding protein</fullName>
    </recommendedName>
</protein>
<gene>
    <name evidence="1" type="ORF">J5Y06_17555</name>
</gene>
<reference evidence="1" key="1">
    <citation type="submission" date="2021-03" db="EMBL/GenBank/DDBJ databases">
        <title>Genome sequencing and assembly of Tianweitania sediminis.</title>
        <authorList>
            <person name="Chhetri G."/>
        </authorList>
    </citation>
    <scope>NUCLEOTIDE SEQUENCE</scope>
    <source>
        <strain evidence="1">Z8</strain>
    </source>
</reference>
<keyword evidence="2" id="KW-1185">Reference proteome</keyword>
<proteinExistence type="predicted"/>